<gene>
    <name evidence="1" type="ORF">LSH36_50g02012</name>
</gene>
<dbReference type="SUPFAM" id="SSF51735">
    <property type="entry name" value="NAD(P)-binding Rossmann-fold domains"/>
    <property type="match status" value="1"/>
</dbReference>
<dbReference type="PANTHER" id="PTHR43975">
    <property type="entry name" value="ZGC:101858"/>
    <property type="match status" value="1"/>
</dbReference>
<dbReference type="PANTHER" id="PTHR43975:SF2">
    <property type="entry name" value="EG:BACR7A4.14 PROTEIN-RELATED"/>
    <property type="match status" value="1"/>
</dbReference>
<evidence type="ECO:0000313" key="1">
    <source>
        <dbReference type="EMBL" id="KAK2165434.1"/>
    </source>
</evidence>
<dbReference type="AlphaFoldDB" id="A0AAD9K607"/>
<evidence type="ECO:0000313" key="2">
    <source>
        <dbReference type="Proteomes" id="UP001208570"/>
    </source>
</evidence>
<dbReference type="Pfam" id="PF00106">
    <property type="entry name" value="adh_short"/>
    <property type="match status" value="1"/>
</dbReference>
<name>A0AAD9K607_9ANNE</name>
<dbReference type="Proteomes" id="UP001208570">
    <property type="component" value="Unassembled WGS sequence"/>
</dbReference>
<protein>
    <submittedName>
        <fullName evidence="1">Uncharacterized protein</fullName>
    </submittedName>
</protein>
<comment type="caution">
    <text evidence="1">The sequence shown here is derived from an EMBL/GenBank/DDBJ whole genome shotgun (WGS) entry which is preliminary data.</text>
</comment>
<dbReference type="EMBL" id="JAODUP010000050">
    <property type="protein sequence ID" value="KAK2165434.1"/>
    <property type="molecule type" value="Genomic_DNA"/>
</dbReference>
<sequence>MTSLLRKAIIITGASSGLGAASAIELAKYSPRLVLHGRNEKALSDVKQKCLDHGLRADDVAVVTGDITEEKTIRKIVQTAKDVFGTLHVVTWGKFNSGIGIYGQLQFQFRNGI</sequence>
<reference evidence="1" key="1">
    <citation type="journal article" date="2023" name="Mol. Biol. Evol.">
        <title>Third-Generation Sequencing Reveals the Adaptive Role of the Epigenome in Three Deep-Sea Polychaetes.</title>
        <authorList>
            <person name="Perez M."/>
            <person name="Aroh O."/>
            <person name="Sun Y."/>
            <person name="Lan Y."/>
            <person name="Juniper S.K."/>
            <person name="Young C.R."/>
            <person name="Angers B."/>
            <person name="Qian P.Y."/>
        </authorList>
    </citation>
    <scope>NUCLEOTIDE SEQUENCE</scope>
    <source>
        <strain evidence="1">P08H-3</strain>
    </source>
</reference>
<organism evidence="1 2">
    <name type="scientific">Paralvinella palmiformis</name>
    <dbReference type="NCBI Taxonomy" id="53620"/>
    <lineage>
        <taxon>Eukaryota</taxon>
        <taxon>Metazoa</taxon>
        <taxon>Spiralia</taxon>
        <taxon>Lophotrochozoa</taxon>
        <taxon>Annelida</taxon>
        <taxon>Polychaeta</taxon>
        <taxon>Sedentaria</taxon>
        <taxon>Canalipalpata</taxon>
        <taxon>Terebellida</taxon>
        <taxon>Terebelliformia</taxon>
        <taxon>Alvinellidae</taxon>
        <taxon>Paralvinella</taxon>
    </lineage>
</organism>
<dbReference type="InterPro" id="IPR002347">
    <property type="entry name" value="SDR_fam"/>
</dbReference>
<accession>A0AAD9K607</accession>
<dbReference type="InterPro" id="IPR036291">
    <property type="entry name" value="NAD(P)-bd_dom_sf"/>
</dbReference>
<dbReference type="Gene3D" id="3.40.50.720">
    <property type="entry name" value="NAD(P)-binding Rossmann-like Domain"/>
    <property type="match status" value="1"/>
</dbReference>
<keyword evidence="2" id="KW-1185">Reference proteome</keyword>
<proteinExistence type="predicted"/>